<feature type="binding site" evidence="6">
    <location>
        <position position="56"/>
    </location>
    <ligand>
        <name>FMN</name>
        <dbReference type="ChEBI" id="CHEBI:58210"/>
    </ligand>
</feature>
<evidence type="ECO:0000256" key="6">
    <source>
        <dbReference type="PIRSR" id="PIRSR000337-1"/>
    </source>
</evidence>
<dbReference type="AlphaFoldDB" id="A0A177KEG5"/>
<dbReference type="InterPro" id="IPR051260">
    <property type="entry name" value="Diverse_substr_monoxygenases"/>
</dbReference>
<evidence type="ECO:0000256" key="5">
    <source>
        <dbReference type="ARBA" id="ARBA00033748"/>
    </source>
</evidence>
<feature type="binding site" evidence="6">
    <location>
        <position position="223"/>
    </location>
    <ligand>
        <name>FMN</name>
        <dbReference type="ChEBI" id="CHEBI:58210"/>
    </ligand>
</feature>
<comment type="caution">
    <text evidence="8">The sequence shown here is derived from an EMBL/GenBank/DDBJ whole genome shotgun (WGS) entry which is preliminary data.</text>
</comment>
<dbReference type="GO" id="GO:0004497">
    <property type="term" value="F:monooxygenase activity"/>
    <property type="evidence" value="ECO:0007669"/>
    <property type="project" value="UniProtKB-KW"/>
</dbReference>
<keyword evidence="2 6" id="KW-0288">FMN</keyword>
<dbReference type="Pfam" id="PF00296">
    <property type="entry name" value="Bac_luciferase"/>
    <property type="match status" value="1"/>
</dbReference>
<evidence type="ECO:0000313" key="8">
    <source>
        <dbReference type="EMBL" id="OAH51426.1"/>
    </source>
</evidence>
<dbReference type="Proteomes" id="UP000076998">
    <property type="component" value="Unassembled WGS sequence"/>
</dbReference>
<dbReference type="InterPro" id="IPR011251">
    <property type="entry name" value="Luciferase-like_dom"/>
</dbReference>
<evidence type="ECO:0000256" key="1">
    <source>
        <dbReference type="ARBA" id="ARBA00022630"/>
    </source>
</evidence>
<sequence>MSRPQHFGWFLARGFGPHGWGHPYLDWGYDWTSPALYQDAVRTLEQAGFELLIIEDAPSLGSAETIDLRVRQAFGGPKLDPLLLAPYLFAATERIGIVPTVNPAATLPYTAARQFATLQHLSGHRLGLNVVTDTGSARHFSTSPQLGHDAAYDRAEEWMSAVRALWRSWPDGALIADPAAGRYADGTRLEPTIHRGEYYAFDGPLNAIPFTDGEPVIVSPGGSPRGLGFAGANSDVQLALAPMTEDSVRSYRSRIHDAAVAAGRLAEDITILFAIQPIVVSSAEEADRIVAASLAPDDATLRRIAERQSSDLETDLTALDLDRPLDRGIFGDHVSHGSIRRLVGDHDDDAPLRRILAAHARLGRLSDGSGWVGTADELADRIEEYGTWGNDGVLLWGDMHPVTVHRTLDELVPILRRRGILRREYEPTLRANLRPF</sequence>
<keyword evidence="4" id="KW-0503">Monooxygenase</keyword>
<accession>A0A177KEG5</accession>
<dbReference type="InterPro" id="IPR016215">
    <property type="entry name" value="NTA_MOA"/>
</dbReference>
<feature type="domain" description="Luciferase-like" evidence="7">
    <location>
        <begin position="37"/>
        <end position="389"/>
    </location>
</feature>
<dbReference type="OrthoDB" id="9135350at2"/>
<dbReference type="RefSeq" id="WP_064001934.1">
    <property type="nucleotide sequence ID" value="NZ_LSTV01000001.1"/>
</dbReference>
<feature type="binding site" evidence="6">
    <location>
        <position position="100"/>
    </location>
    <ligand>
        <name>FMN</name>
        <dbReference type="ChEBI" id="CHEBI:58210"/>
    </ligand>
</feature>
<dbReference type="PIRSF" id="PIRSF000337">
    <property type="entry name" value="NTA_MOA"/>
    <property type="match status" value="1"/>
</dbReference>
<feature type="binding site" evidence="6">
    <location>
        <position position="148"/>
    </location>
    <ligand>
        <name>FMN</name>
        <dbReference type="ChEBI" id="CHEBI:58210"/>
    </ligand>
</feature>
<dbReference type="SUPFAM" id="SSF51679">
    <property type="entry name" value="Bacterial luciferase-like"/>
    <property type="match status" value="1"/>
</dbReference>
<keyword evidence="1 6" id="KW-0285">Flavoprotein</keyword>
<evidence type="ECO:0000313" key="9">
    <source>
        <dbReference type="Proteomes" id="UP000076998"/>
    </source>
</evidence>
<dbReference type="EMBL" id="LSTV01000001">
    <property type="protein sequence ID" value="OAH51426.1"/>
    <property type="molecule type" value="Genomic_DNA"/>
</dbReference>
<dbReference type="PANTHER" id="PTHR30011">
    <property type="entry name" value="ALKANESULFONATE MONOOXYGENASE-RELATED"/>
    <property type="match status" value="1"/>
</dbReference>
<feature type="binding site" evidence="6">
    <location>
        <position position="152"/>
    </location>
    <ligand>
        <name>FMN</name>
        <dbReference type="ChEBI" id="CHEBI:58210"/>
    </ligand>
</feature>
<evidence type="ECO:0000256" key="3">
    <source>
        <dbReference type="ARBA" id="ARBA00023002"/>
    </source>
</evidence>
<evidence type="ECO:0000256" key="2">
    <source>
        <dbReference type="ARBA" id="ARBA00022643"/>
    </source>
</evidence>
<evidence type="ECO:0000256" key="4">
    <source>
        <dbReference type="ARBA" id="ARBA00023033"/>
    </source>
</evidence>
<protein>
    <submittedName>
        <fullName evidence="8">Oxidoreductase</fullName>
    </submittedName>
</protein>
<organism evidence="8 9">
    <name type="scientific">Microbacterium oleivorans</name>
    <dbReference type="NCBI Taxonomy" id="273677"/>
    <lineage>
        <taxon>Bacteria</taxon>
        <taxon>Bacillati</taxon>
        <taxon>Actinomycetota</taxon>
        <taxon>Actinomycetes</taxon>
        <taxon>Micrococcales</taxon>
        <taxon>Microbacteriaceae</taxon>
        <taxon>Microbacterium</taxon>
    </lineage>
</organism>
<reference evidence="8 9" key="1">
    <citation type="submission" date="2016-02" db="EMBL/GenBank/DDBJ databases">
        <authorList>
            <person name="Wen L."/>
            <person name="He K."/>
            <person name="Yang H."/>
        </authorList>
    </citation>
    <scope>NUCLEOTIDE SEQUENCE [LARGE SCALE GENOMIC DNA]</scope>
    <source>
        <strain evidence="8 9">CD11_3</strain>
    </source>
</reference>
<gene>
    <name evidence="8" type="ORF">AYL44_03980</name>
</gene>
<keyword evidence="3" id="KW-0560">Oxidoreductase</keyword>
<dbReference type="GO" id="GO:0016705">
    <property type="term" value="F:oxidoreductase activity, acting on paired donors, with incorporation or reduction of molecular oxygen"/>
    <property type="evidence" value="ECO:0007669"/>
    <property type="project" value="InterPro"/>
</dbReference>
<name>A0A177KEG5_9MICO</name>
<proteinExistence type="inferred from homology"/>
<dbReference type="PANTHER" id="PTHR30011:SF16">
    <property type="entry name" value="C2H2 FINGER DOMAIN TRANSCRIPTION FACTOR (EUROFUNG)-RELATED"/>
    <property type="match status" value="1"/>
</dbReference>
<dbReference type="InterPro" id="IPR036661">
    <property type="entry name" value="Luciferase-like_sf"/>
</dbReference>
<evidence type="ECO:0000259" key="7">
    <source>
        <dbReference type="Pfam" id="PF00296"/>
    </source>
</evidence>
<comment type="similarity">
    <text evidence="5">Belongs to the NtaA/SnaA/DszA monooxygenase family.</text>
</comment>
<dbReference type="Gene3D" id="3.20.20.30">
    <property type="entry name" value="Luciferase-like domain"/>
    <property type="match status" value="1"/>
</dbReference>